<reference evidence="1" key="1">
    <citation type="submission" date="2019-08" db="EMBL/GenBank/DDBJ databases">
        <authorList>
            <person name="Kucharzyk K."/>
            <person name="Murdoch R.W."/>
            <person name="Higgins S."/>
            <person name="Loffler F."/>
        </authorList>
    </citation>
    <scope>NUCLEOTIDE SEQUENCE</scope>
</reference>
<comment type="caution">
    <text evidence="1">The sequence shown here is derived from an EMBL/GenBank/DDBJ whole genome shotgun (WGS) entry which is preliminary data.</text>
</comment>
<sequence length="86" mass="9719">MNSHQQKVLDQSHSALEEALVLEMEKLLVKAKKVKTREAVAELVLVSKADSFQYTVEFQSTDSPMLIASNLQSSTFHRSIALKMRQ</sequence>
<organism evidence="1">
    <name type="scientific">bioreactor metagenome</name>
    <dbReference type="NCBI Taxonomy" id="1076179"/>
    <lineage>
        <taxon>unclassified sequences</taxon>
        <taxon>metagenomes</taxon>
        <taxon>ecological metagenomes</taxon>
    </lineage>
</organism>
<proteinExistence type="predicted"/>
<protein>
    <submittedName>
        <fullName evidence="1">Uncharacterized protein</fullName>
    </submittedName>
</protein>
<gene>
    <name evidence="1" type="ORF">SDC9_192677</name>
</gene>
<accession>A0A645I1S9</accession>
<dbReference type="EMBL" id="VSSQ01104743">
    <property type="protein sequence ID" value="MPN45110.1"/>
    <property type="molecule type" value="Genomic_DNA"/>
</dbReference>
<name>A0A645I1S9_9ZZZZ</name>
<evidence type="ECO:0000313" key="1">
    <source>
        <dbReference type="EMBL" id="MPN45110.1"/>
    </source>
</evidence>
<dbReference type="AlphaFoldDB" id="A0A645I1S9"/>